<dbReference type="Proteomes" id="UP000321393">
    <property type="component" value="Unassembled WGS sequence"/>
</dbReference>
<feature type="compositionally biased region" description="Basic and acidic residues" evidence="1">
    <location>
        <begin position="219"/>
        <end position="238"/>
    </location>
</feature>
<evidence type="ECO:0000313" key="4">
    <source>
        <dbReference type="Proteomes" id="UP000321393"/>
    </source>
</evidence>
<evidence type="ECO:0000313" key="3">
    <source>
        <dbReference type="EMBL" id="TYK20352.1"/>
    </source>
</evidence>
<proteinExistence type="predicted"/>
<comment type="caution">
    <text evidence="2">The sequence shown here is derived from an EMBL/GenBank/DDBJ whole genome shotgun (WGS) entry which is preliminary data.</text>
</comment>
<evidence type="ECO:0000313" key="5">
    <source>
        <dbReference type="Proteomes" id="UP000321947"/>
    </source>
</evidence>
<gene>
    <name evidence="3" type="ORF">E5676_scaffold228G00490</name>
    <name evidence="2" type="ORF">E6C27_scaffold125G002200</name>
</gene>
<evidence type="ECO:0000256" key="1">
    <source>
        <dbReference type="SAM" id="MobiDB-lite"/>
    </source>
</evidence>
<feature type="region of interest" description="Disordered" evidence="1">
    <location>
        <begin position="219"/>
        <end position="255"/>
    </location>
</feature>
<dbReference type="AlphaFoldDB" id="A0A5A7TC10"/>
<name>A0A5A7TC10_CUCMM</name>
<evidence type="ECO:0000313" key="2">
    <source>
        <dbReference type="EMBL" id="KAA0041002.1"/>
    </source>
</evidence>
<dbReference type="EMBL" id="SSTD01006366">
    <property type="protein sequence ID" value="TYK20352.1"/>
    <property type="molecule type" value="Genomic_DNA"/>
</dbReference>
<reference evidence="4 5" key="1">
    <citation type="submission" date="2019-08" db="EMBL/GenBank/DDBJ databases">
        <title>Draft genome sequences of two oriental melons (Cucumis melo L. var makuwa).</title>
        <authorList>
            <person name="Kwon S.-Y."/>
        </authorList>
    </citation>
    <scope>NUCLEOTIDE SEQUENCE [LARGE SCALE GENOMIC DNA]</scope>
    <source>
        <strain evidence="5">cv. Chang Bougi</strain>
        <strain evidence="4">cv. SW 3</strain>
        <tissue evidence="2">Leaf</tissue>
    </source>
</reference>
<protein>
    <submittedName>
        <fullName evidence="2">Uncharacterized protein</fullName>
    </submittedName>
</protein>
<dbReference type="EMBL" id="SSTE01017007">
    <property type="protein sequence ID" value="KAA0041002.1"/>
    <property type="molecule type" value="Genomic_DNA"/>
</dbReference>
<organism evidence="2 4">
    <name type="scientific">Cucumis melo var. makuwa</name>
    <name type="common">Oriental melon</name>
    <dbReference type="NCBI Taxonomy" id="1194695"/>
    <lineage>
        <taxon>Eukaryota</taxon>
        <taxon>Viridiplantae</taxon>
        <taxon>Streptophyta</taxon>
        <taxon>Embryophyta</taxon>
        <taxon>Tracheophyta</taxon>
        <taxon>Spermatophyta</taxon>
        <taxon>Magnoliopsida</taxon>
        <taxon>eudicotyledons</taxon>
        <taxon>Gunneridae</taxon>
        <taxon>Pentapetalae</taxon>
        <taxon>rosids</taxon>
        <taxon>fabids</taxon>
        <taxon>Cucurbitales</taxon>
        <taxon>Cucurbitaceae</taxon>
        <taxon>Benincaseae</taxon>
        <taxon>Cucumis</taxon>
    </lineage>
</organism>
<sequence length="310" mass="34416">MEIHCPSRSDRTPSSFGEVTPSSTIQLLLENDRAFVVRFTIPVGAIRNLYRLGDSVASDPTFTEGRSDFCHQIHRHSRSHRTPSSFGEVTPPSAIQLLLEDDQTFVIRSIALIHNSSRSDRTPSSFGEVTPPSAIQLLLGDDRTFVVRSIALVGAIVSLSFGEVTPPSTIQLLPGDDQAFVVRSTALERSDTFIVWRGDSTVSDLTSTEGRSDFCRQIHRPSRSDRTPSSFGERDKGKTVPSTSSWRSKDRAAPSSFSQGYNILEMSVEEAFGFEYEDTSLKPSILYMEKLQCNPQSWWSIGEVSNLAFE</sequence>
<dbReference type="Proteomes" id="UP000321947">
    <property type="component" value="Unassembled WGS sequence"/>
</dbReference>
<accession>A0A5A7TC10</accession>